<protein>
    <submittedName>
        <fullName evidence="11">Na+/H+ antiporter NhaC family protein</fullName>
    </submittedName>
</protein>
<comment type="similarity">
    <text evidence="8">Belongs to the NhaC Na(+)/H(+) (TC 2.A.35) antiporter family.</text>
</comment>
<evidence type="ECO:0000256" key="3">
    <source>
        <dbReference type="ARBA" id="ARBA00022449"/>
    </source>
</evidence>
<comment type="caution">
    <text evidence="11">The sequence shown here is derived from an EMBL/GenBank/DDBJ whole genome shotgun (WGS) entry which is preliminary data.</text>
</comment>
<feature type="transmembrane region" description="Helical" evidence="9">
    <location>
        <begin position="289"/>
        <end position="309"/>
    </location>
</feature>
<keyword evidence="5 9" id="KW-0812">Transmembrane</keyword>
<dbReference type="InterPro" id="IPR052180">
    <property type="entry name" value="NhaC_Na-H+_Antiporter"/>
</dbReference>
<evidence type="ECO:0000256" key="6">
    <source>
        <dbReference type="ARBA" id="ARBA00022989"/>
    </source>
</evidence>
<feature type="transmembrane region" description="Helical" evidence="9">
    <location>
        <begin position="202"/>
        <end position="221"/>
    </location>
</feature>
<keyword evidence="4" id="KW-1003">Cell membrane</keyword>
<keyword evidence="6 9" id="KW-1133">Transmembrane helix</keyword>
<comment type="subcellular location">
    <subcellularLocation>
        <location evidence="1">Cell membrane</location>
        <topology evidence="1">Multi-pass membrane protein</topology>
    </subcellularLocation>
</comment>
<evidence type="ECO:0000256" key="2">
    <source>
        <dbReference type="ARBA" id="ARBA00022448"/>
    </source>
</evidence>
<sequence length="446" mass="46735">MFVTVVFFGGVKLKKGNPWALLPLIIFLGLFLGSGIITGDFYKMPILVAVIIAAAAALLMNRKDKLTIKIERFAKGSGHIDIMIMVFIFMLAGAFSETASGMGAVESTVNLALSVLPQSLLVVGLFIIAAFVSLSMGTSTGTIAALAPISVGISSETELSAVLCVAAVVGGSMFGDNLSIISDTTIAAVRTQGTEMKDKFKVNFLIVLPAAVITSIILFALTLGGQSEITIEAYNWVKILPYLGVLIAALLGLNVLMVLAGGTLLAGIIGLADGSYTLPGFLQSVTEGIMGMAELVILTIIIGGMVELIRYNGGIDWLLHNMTRNMKTKKGAELGIAGLVSATNLSTANNTISIIAAGPLAKNIAEKYKIDSRKSASLLDIFSCSVQGIIPYGAQVLAAAQIAKVSPISLVPYSIYPILLAVCGIIAIFIDFPKLKARNNKSLENS</sequence>
<name>A0A926NJN2_9BACI</name>
<feature type="transmembrane region" description="Helical" evidence="9">
    <location>
        <begin position="20"/>
        <end position="38"/>
    </location>
</feature>
<evidence type="ECO:0000256" key="7">
    <source>
        <dbReference type="ARBA" id="ARBA00023136"/>
    </source>
</evidence>
<gene>
    <name evidence="11" type="ORF">IC621_18940</name>
</gene>
<keyword evidence="12" id="KW-1185">Reference proteome</keyword>
<keyword evidence="3" id="KW-0050">Antiport</keyword>
<dbReference type="PANTHER" id="PTHR33451:SF5">
    <property type="entry name" value="NA+_H+ ANTIPORTER"/>
    <property type="match status" value="1"/>
</dbReference>
<evidence type="ECO:0000256" key="1">
    <source>
        <dbReference type="ARBA" id="ARBA00004651"/>
    </source>
</evidence>
<dbReference type="GO" id="GO:0005886">
    <property type="term" value="C:plasma membrane"/>
    <property type="evidence" value="ECO:0007669"/>
    <property type="project" value="UniProtKB-SubCell"/>
</dbReference>
<reference evidence="11" key="1">
    <citation type="submission" date="2020-09" db="EMBL/GenBank/DDBJ databases">
        <title>A novel bacterium of genus Bacillus, isolated from South China Sea.</title>
        <authorList>
            <person name="Huang H."/>
            <person name="Mo K."/>
            <person name="Hu Y."/>
        </authorList>
    </citation>
    <scope>NUCLEOTIDE SEQUENCE</scope>
    <source>
        <strain evidence="11">IB182487</strain>
    </source>
</reference>
<proteinExistence type="inferred from homology"/>
<evidence type="ECO:0000256" key="9">
    <source>
        <dbReference type="SAM" id="Phobius"/>
    </source>
</evidence>
<keyword evidence="2" id="KW-0813">Transport</keyword>
<accession>A0A926NJN2</accession>
<feature type="transmembrane region" description="Helical" evidence="9">
    <location>
        <begin position="44"/>
        <end position="61"/>
    </location>
</feature>
<feature type="transmembrane region" description="Helical" evidence="9">
    <location>
        <begin position="242"/>
        <end position="269"/>
    </location>
</feature>
<evidence type="ECO:0000256" key="4">
    <source>
        <dbReference type="ARBA" id="ARBA00022475"/>
    </source>
</evidence>
<dbReference type="PANTHER" id="PTHR33451">
    <property type="entry name" value="MALATE-2H(+)/NA(+)-LACTATE ANTIPORTER"/>
    <property type="match status" value="1"/>
</dbReference>
<dbReference type="RefSeq" id="WP_191160365.1">
    <property type="nucleotide sequence ID" value="NZ_JACXAI010000028.1"/>
</dbReference>
<feature type="transmembrane region" description="Helical" evidence="9">
    <location>
        <begin position="376"/>
        <end position="394"/>
    </location>
</feature>
<evidence type="ECO:0000259" key="10">
    <source>
        <dbReference type="Pfam" id="PF03553"/>
    </source>
</evidence>
<organism evidence="11 12">
    <name type="scientific">Metabacillus arenae</name>
    <dbReference type="NCBI Taxonomy" id="2771434"/>
    <lineage>
        <taxon>Bacteria</taxon>
        <taxon>Bacillati</taxon>
        <taxon>Bacillota</taxon>
        <taxon>Bacilli</taxon>
        <taxon>Bacillales</taxon>
        <taxon>Bacillaceae</taxon>
        <taxon>Metabacillus</taxon>
    </lineage>
</organism>
<dbReference type="AlphaFoldDB" id="A0A926NJN2"/>
<dbReference type="Pfam" id="PF03553">
    <property type="entry name" value="Na_H_antiporter"/>
    <property type="match status" value="2"/>
</dbReference>
<evidence type="ECO:0000256" key="5">
    <source>
        <dbReference type="ARBA" id="ARBA00022692"/>
    </source>
</evidence>
<feature type="domain" description="Na+/H+ antiporter NhaC-like C-terminal" evidence="10">
    <location>
        <begin position="82"/>
        <end position="220"/>
    </location>
</feature>
<feature type="transmembrane region" description="Helical" evidence="9">
    <location>
        <begin position="120"/>
        <end position="147"/>
    </location>
</feature>
<dbReference type="GO" id="GO:0015297">
    <property type="term" value="F:antiporter activity"/>
    <property type="evidence" value="ECO:0007669"/>
    <property type="project" value="UniProtKB-KW"/>
</dbReference>
<feature type="transmembrane region" description="Helical" evidence="9">
    <location>
        <begin position="414"/>
        <end position="432"/>
    </location>
</feature>
<keyword evidence="7 9" id="KW-0472">Membrane</keyword>
<dbReference type="InterPro" id="IPR018461">
    <property type="entry name" value="Na/H_Antiport_NhaC-like_C"/>
</dbReference>
<feature type="transmembrane region" description="Helical" evidence="9">
    <location>
        <begin position="82"/>
        <end position="100"/>
    </location>
</feature>
<evidence type="ECO:0000313" key="12">
    <source>
        <dbReference type="Proteomes" id="UP000626844"/>
    </source>
</evidence>
<dbReference type="Proteomes" id="UP000626844">
    <property type="component" value="Unassembled WGS sequence"/>
</dbReference>
<evidence type="ECO:0000313" key="11">
    <source>
        <dbReference type="EMBL" id="MBD1382300.1"/>
    </source>
</evidence>
<feature type="domain" description="Na+/H+ antiporter NhaC-like C-terminal" evidence="10">
    <location>
        <begin position="242"/>
        <end position="429"/>
    </location>
</feature>
<dbReference type="EMBL" id="JACXAI010000028">
    <property type="protein sequence ID" value="MBD1382300.1"/>
    <property type="molecule type" value="Genomic_DNA"/>
</dbReference>
<evidence type="ECO:0000256" key="8">
    <source>
        <dbReference type="ARBA" id="ARBA00038435"/>
    </source>
</evidence>